<dbReference type="InterPro" id="IPR052733">
    <property type="entry name" value="Chloroplast_QOR"/>
</dbReference>
<name>A0ABT8L0P4_9BACT</name>
<protein>
    <submittedName>
        <fullName evidence="2">NAD(P)-dependent alcohol dehydrogenase</fullName>
    </submittedName>
</protein>
<dbReference type="InterPro" id="IPR013154">
    <property type="entry name" value="ADH-like_N"/>
</dbReference>
<dbReference type="Gene3D" id="3.40.50.720">
    <property type="entry name" value="NAD(P)-binding Rossmann-like Domain"/>
    <property type="match status" value="1"/>
</dbReference>
<organism evidence="2 3">
    <name type="scientific">Agaribacillus aureus</name>
    <dbReference type="NCBI Taxonomy" id="3051825"/>
    <lineage>
        <taxon>Bacteria</taxon>
        <taxon>Pseudomonadati</taxon>
        <taxon>Bacteroidota</taxon>
        <taxon>Cytophagia</taxon>
        <taxon>Cytophagales</taxon>
        <taxon>Splendidivirgaceae</taxon>
        <taxon>Agaribacillus</taxon>
    </lineage>
</organism>
<dbReference type="SUPFAM" id="SSF50129">
    <property type="entry name" value="GroES-like"/>
    <property type="match status" value="1"/>
</dbReference>
<dbReference type="PANTHER" id="PTHR44013">
    <property type="entry name" value="ZINC-TYPE ALCOHOL DEHYDROGENASE-LIKE PROTEIN C16A3.02C"/>
    <property type="match status" value="1"/>
</dbReference>
<dbReference type="CDD" id="cd08267">
    <property type="entry name" value="MDR1"/>
    <property type="match status" value="1"/>
</dbReference>
<dbReference type="EMBL" id="JAUJEB010000001">
    <property type="protein sequence ID" value="MDN5210841.1"/>
    <property type="molecule type" value="Genomic_DNA"/>
</dbReference>
<dbReference type="Pfam" id="PF08240">
    <property type="entry name" value="ADH_N"/>
    <property type="match status" value="1"/>
</dbReference>
<dbReference type="Proteomes" id="UP001172083">
    <property type="component" value="Unassembled WGS sequence"/>
</dbReference>
<dbReference type="PROSITE" id="PS01162">
    <property type="entry name" value="QOR_ZETA_CRYSTAL"/>
    <property type="match status" value="1"/>
</dbReference>
<gene>
    <name evidence="2" type="ORF">QQ020_02240</name>
</gene>
<dbReference type="SUPFAM" id="SSF51735">
    <property type="entry name" value="NAD(P)-binding Rossmann-fold domains"/>
    <property type="match status" value="1"/>
</dbReference>
<dbReference type="Pfam" id="PF13602">
    <property type="entry name" value="ADH_zinc_N_2"/>
    <property type="match status" value="1"/>
</dbReference>
<sequence length="313" mass="34448">MKAYIRHKFGGPEVLQIGEIEKPTPADDEILVRIKAISVNPVEWHRLRGTPFFMRLATGPFKPRNKVIGSDFAGIVEAVGTRVTKFEVDDEVFGEASLGSFGEYICVKLHMLARKPENASFEEAACLGVAGLTALQGIRDYGKLRAGEKVLINGAAGGVGHYSVQIAKALGAEITAVCSTGNIDFVRSIGAGHVVDYRQQDIHQHNGQYDLVVDVHGNLNFSDYRRMGGRGVMIGFVGMGHMLGLLLRKAFGKIKIEQFTAQAKGKDLAFLAKYYSEGKLRTNLDRTFSFEQLPEAIAFIERMHTRGKVAVRY</sequence>
<dbReference type="InterPro" id="IPR020843">
    <property type="entry name" value="ER"/>
</dbReference>
<dbReference type="InterPro" id="IPR011032">
    <property type="entry name" value="GroES-like_sf"/>
</dbReference>
<dbReference type="Gene3D" id="3.90.180.10">
    <property type="entry name" value="Medium-chain alcohol dehydrogenases, catalytic domain"/>
    <property type="match status" value="1"/>
</dbReference>
<dbReference type="PANTHER" id="PTHR44013:SF1">
    <property type="entry name" value="ZINC-TYPE ALCOHOL DEHYDROGENASE-LIKE PROTEIN C16A3.02C"/>
    <property type="match status" value="1"/>
</dbReference>
<evidence type="ECO:0000313" key="3">
    <source>
        <dbReference type="Proteomes" id="UP001172083"/>
    </source>
</evidence>
<keyword evidence="3" id="KW-1185">Reference proteome</keyword>
<evidence type="ECO:0000259" key="1">
    <source>
        <dbReference type="SMART" id="SM00829"/>
    </source>
</evidence>
<dbReference type="InterPro" id="IPR036291">
    <property type="entry name" value="NAD(P)-bd_dom_sf"/>
</dbReference>
<comment type="caution">
    <text evidence="2">The sequence shown here is derived from an EMBL/GenBank/DDBJ whole genome shotgun (WGS) entry which is preliminary data.</text>
</comment>
<proteinExistence type="predicted"/>
<reference evidence="2" key="1">
    <citation type="submission" date="2023-06" db="EMBL/GenBank/DDBJ databases">
        <title>Genomic of Agaribacillus aureum.</title>
        <authorList>
            <person name="Wang G."/>
        </authorList>
    </citation>
    <scope>NUCLEOTIDE SEQUENCE</scope>
    <source>
        <strain evidence="2">BMA12</strain>
    </source>
</reference>
<dbReference type="InterPro" id="IPR002364">
    <property type="entry name" value="Quin_OxRdtase/zeta-crystal_CS"/>
</dbReference>
<evidence type="ECO:0000313" key="2">
    <source>
        <dbReference type="EMBL" id="MDN5210841.1"/>
    </source>
</evidence>
<dbReference type="RefSeq" id="WP_346756181.1">
    <property type="nucleotide sequence ID" value="NZ_JAUJEB010000001.1"/>
</dbReference>
<feature type="domain" description="Enoyl reductase (ER)" evidence="1">
    <location>
        <begin position="10"/>
        <end position="311"/>
    </location>
</feature>
<dbReference type="SMART" id="SM00829">
    <property type="entry name" value="PKS_ER"/>
    <property type="match status" value="1"/>
</dbReference>
<accession>A0ABT8L0P4</accession>